<dbReference type="EMBL" id="RXMA01000014">
    <property type="protein sequence ID" value="RTR18662.1"/>
    <property type="molecule type" value="Genomic_DNA"/>
</dbReference>
<evidence type="ECO:0000313" key="2">
    <source>
        <dbReference type="Proteomes" id="UP000277007"/>
    </source>
</evidence>
<dbReference type="Proteomes" id="UP000277007">
    <property type="component" value="Unassembled WGS sequence"/>
</dbReference>
<reference evidence="1 2" key="1">
    <citation type="submission" date="2018-12" db="EMBL/GenBank/DDBJ databases">
        <authorList>
            <person name="Yang Y."/>
        </authorList>
    </citation>
    <scope>NUCLEOTIDE SEQUENCE [LARGE SCALE GENOMIC DNA]</scope>
    <source>
        <strain evidence="1 2">L-25-5w-1</strain>
    </source>
</reference>
<sequence>MSNPLTNRDSTALLPAADPVVVWVPLPEGLVFDCEGDGGSYNAVSLWNRLSGAWLTRIAARRAA</sequence>
<proteinExistence type="predicted"/>
<dbReference type="AlphaFoldDB" id="A0A431VG03"/>
<gene>
    <name evidence="1" type="ORF">EJ903_15620</name>
</gene>
<dbReference type="OrthoDB" id="7307807at2"/>
<accession>A0A431VG03</accession>
<evidence type="ECO:0000313" key="1">
    <source>
        <dbReference type="EMBL" id="RTR18662.1"/>
    </source>
</evidence>
<protein>
    <submittedName>
        <fullName evidence="1">Uncharacterized protein</fullName>
    </submittedName>
</protein>
<dbReference type="RefSeq" id="WP_126617066.1">
    <property type="nucleotide sequence ID" value="NZ_JBHUCY010000009.1"/>
</dbReference>
<keyword evidence="2" id="KW-1185">Reference proteome</keyword>
<name>A0A431VG03_9PROT</name>
<organism evidence="1 2">
    <name type="scientific">Azospirillum griseum</name>
    <dbReference type="NCBI Taxonomy" id="2496639"/>
    <lineage>
        <taxon>Bacteria</taxon>
        <taxon>Pseudomonadati</taxon>
        <taxon>Pseudomonadota</taxon>
        <taxon>Alphaproteobacteria</taxon>
        <taxon>Rhodospirillales</taxon>
        <taxon>Azospirillaceae</taxon>
        <taxon>Azospirillum</taxon>
    </lineage>
</organism>
<comment type="caution">
    <text evidence="1">The sequence shown here is derived from an EMBL/GenBank/DDBJ whole genome shotgun (WGS) entry which is preliminary data.</text>
</comment>